<accession>A0A229RLH4</accession>
<dbReference type="EMBL" id="NMQU01000074">
    <property type="protein sequence ID" value="OXM47510.1"/>
    <property type="molecule type" value="Genomic_DNA"/>
</dbReference>
<reference evidence="1 2" key="1">
    <citation type="submission" date="2017-07" db="EMBL/GenBank/DDBJ databases">
        <title>Amycolatopsis alba DSM 44262 Genome sequencing and assembly.</title>
        <authorList>
            <person name="Kaur N."/>
            <person name="Mayilraj S."/>
        </authorList>
    </citation>
    <scope>NUCLEOTIDE SEQUENCE [LARGE SCALE GENOMIC DNA]</scope>
    <source>
        <strain evidence="1 2">DSM 44262</strain>
    </source>
</reference>
<keyword evidence="2" id="KW-1185">Reference proteome</keyword>
<dbReference type="OrthoDB" id="9879037at2"/>
<proteinExistence type="predicted"/>
<sequence length="71" mass="7910">MLDLLLRANGFTRKNDTWTRQNLTAGGLFDLDIVPDDDHYLCTLRQGATSLLNVRRDADGVADLVVTFLTS</sequence>
<evidence type="ECO:0000313" key="2">
    <source>
        <dbReference type="Proteomes" id="UP000215563"/>
    </source>
</evidence>
<protein>
    <submittedName>
        <fullName evidence="1">Uncharacterized protein</fullName>
    </submittedName>
</protein>
<name>A0A229RLH4_AMYAL</name>
<dbReference type="Proteomes" id="UP000215563">
    <property type="component" value="Unassembled WGS sequence"/>
</dbReference>
<dbReference type="AlphaFoldDB" id="A0A229RLH4"/>
<organism evidence="1 2">
    <name type="scientific">Amycolatopsis alba DSM 44262</name>
    <dbReference type="NCBI Taxonomy" id="1125972"/>
    <lineage>
        <taxon>Bacteria</taxon>
        <taxon>Bacillati</taxon>
        <taxon>Actinomycetota</taxon>
        <taxon>Actinomycetes</taxon>
        <taxon>Pseudonocardiales</taxon>
        <taxon>Pseudonocardiaceae</taxon>
        <taxon>Amycolatopsis</taxon>
    </lineage>
</organism>
<evidence type="ECO:0000313" key="1">
    <source>
        <dbReference type="EMBL" id="OXM47510.1"/>
    </source>
</evidence>
<gene>
    <name evidence="1" type="ORF">CFP75_23795</name>
</gene>
<dbReference type="RefSeq" id="WP_020636231.1">
    <property type="nucleotide sequence ID" value="NZ_KB913032.1"/>
</dbReference>
<comment type="caution">
    <text evidence="1">The sequence shown here is derived from an EMBL/GenBank/DDBJ whole genome shotgun (WGS) entry which is preliminary data.</text>
</comment>